<dbReference type="SUPFAM" id="SSF56235">
    <property type="entry name" value="N-terminal nucleophile aminohydrolases (Ntn hydrolases)"/>
    <property type="match status" value="1"/>
</dbReference>
<dbReference type="Proteomes" id="UP000010469">
    <property type="component" value="Chromosome"/>
</dbReference>
<dbReference type="PROSITE" id="PS51464">
    <property type="entry name" value="SIS"/>
    <property type="match status" value="2"/>
</dbReference>
<feature type="domain" description="SIS" evidence="12">
    <location>
        <begin position="291"/>
        <end position="430"/>
    </location>
</feature>
<feature type="domain" description="Glutamine amidotransferase type-2" evidence="11">
    <location>
        <begin position="2"/>
        <end position="220"/>
    </location>
</feature>
<dbReference type="Gene3D" id="3.60.20.10">
    <property type="entry name" value="Glutamine Phosphoribosylpyrophosphate, subunit 1, domain 1"/>
    <property type="match status" value="1"/>
</dbReference>
<keyword evidence="9" id="KW-0315">Glutamine amidotransferase</keyword>
<dbReference type="InterPro" id="IPR005855">
    <property type="entry name" value="GFAT"/>
</dbReference>
<keyword evidence="6 13" id="KW-0032">Aminotransferase</keyword>
<feature type="domain" description="SIS" evidence="12">
    <location>
        <begin position="460"/>
        <end position="607"/>
    </location>
</feature>
<dbReference type="HOGENOM" id="CLU_012520_7_0_2"/>
<evidence type="ECO:0000259" key="11">
    <source>
        <dbReference type="PROSITE" id="PS51278"/>
    </source>
</evidence>
<dbReference type="Pfam" id="PF13522">
    <property type="entry name" value="GATase_6"/>
    <property type="match status" value="1"/>
</dbReference>
<keyword evidence="8" id="KW-0677">Repeat</keyword>
<dbReference type="GO" id="GO:0005737">
    <property type="term" value="C:cytoplasm"/>
    <property type="evidence" value="ECO:0007669"/>
    <property type="project" value="UniProtKB-SubCell"/>
</dbReference>
<evidence type="ECO:0000256" key="4">
    <source>
        <dbReference type="ARBA" id="ARBA00016090"/>
    </source>
</evidence>
<dbReference type="FunFam" id="3.40.50.10490:FF:000001">
    <property type="entry name" value="Glutamine--fructose-6-phosphate aminotransferase [isomerizing]"/>
    <property type="match status" value="1"/>
</dbReference>
<dbReference type="FunFam" id="3.60.20.10:FF:000006">
    <property type="entry name" value="Glutamine--fructose-6-phosphate aminotransferase [isomerizing]"/>
    <property type="match status" value="1"/>
</dbReference>
<dbReference type="AlphaFoldDB" id="L0ABZ9"/>
<dbReference type="PROSITE" id="PS51278">
    <property type="entry name" value="GATASE_TYPE_2"/>
    <property type="match status" value="1"/>
</dbReference>
<dbReference type="GO" id="GO:0097367">
    <property type="term" value="F:carbohydrate derivative binding"/>
    <property type="evidence" value="ECO:0007669"/>
    <property type="project" value="InterPro"/>
</dbReference>
<dbReference type="GeneID" id="14212164"/>
<dbReference type="eggNOG" id="arCOG00057">
    <property type="taxonomic scope" value="Archaea"/>
</dbReference>
<keyword evidence="5" id="KW-0963">Cytoplasm</keyword>
<dbReference type="FunCoup" id="L0ABZ9">
    <property type="interactions" value="73"/>
</dbReference>
<dbReference type="Gene3D" id="3.40.50.10490">
    <property type="entry name" value="Glucose-6-phosphate isomerase like protein, domain 1"/>
    <property type="match status" value="2"/>
</dbReference>
<dbReference type="InterPro" id="IPR047084">
    <property type="entry name" value="GFAT_N"/>
</dbReference>
<comment type="catalytic activity">
    <reaction evidence="1">
        <text>D-fructose 6-phosphate + L-glutamine = D-glucosamine 6-phosphate + L-glutamate</text>
        <dbReference type="Rhea" id="RHEA:13237"/>
        <dbReference type="ChEBI" id="CHEBI:29985"/>
        <dbReference type="ChEBI" id="CHEBI:58359"/>
        <dbReference type="ChEBI" id="CHEBI:58725"/>
        <dbReference type="ChEBI" id="CHEBI:61527"/>
        <dbReference type="EC" id="2.6.1.16"/>
    </reaction>
</comment>
<dbReference type="InterPro" id="IPR035466">
    <property type="entry name" value="GlmS/AgaS_SIS"/>
</dbReference>
<reference evidence="14" key="1">
    <citation type="submission" date="2012-03" db="EMBL/GenBank/DDBJ databases">
        <title>Complete genome of Caldisphaera lagunensis DSM 15908.</title>
        <authorList>
            <person name="Lucas S."/>
            <person name="Copeland A."/>
            <person name="Lapidus A."/>
            <person name="Glavina del Rio T."/>
            <person name="Dalin E."/>
            <person name="Tice H."/>
            <person name="Bruce D."/>
            <person name="Goodwin L."/>
            <person name="Pitluck S."/>
            <person name="Peters L."/>
            <person name="Mikhailova N."/>
            <person name="Teshima H."/>
            <person name="Kyrpides N."/>
            <person name="Mavromatis K."/>
            <person name="Ivanova N."/>
            <person name="Brettin T."/>
            <person name="Detter J.C."/>
            <person name="Han C."/>
            <person name="Larimer F."/>
            <person name="Land M."/>
            <person name="Hauser L."/>
            <person name="Markowitz V."/>
            <person name="Cheng J.-F."/>
            <person name="Hugenholtz P."/>
            <person name="Woyke T."/>
            <person name="Wu D."/>
            <person name="Spring S."/>
            <person name="Schroeder M."/>
            <person name="Brambilla E."/>
            <person name="Klenk H.-P."/>
            <person name="Eisen J.A."/>
        </authorList>
    </citation>
    <scope>NUCLEOTIDE SEQUENCE [LARGE SCALE GENOMIC DNA]</scope>
    <source>
        <strain evidence="14">DSM 15908 / JCM 11604 / IC-154</strain>
    </source>
</reference>
<sequence>MCGIIGITNKKCNIVDKLIVGLQRLEYRGYDSVGIAVINNDSINYKKGAGDLQSVMKRVNLSDLIGYTGIAHTRWATHGGVNDKNAHPHLDCTGNIAVVHNGVIRNFASLKFELESKGHKIISETDTELFAHLLEEEVNKNNNFIEALANALSKIDGTYSFGILYKKESEKIYFAKMRSPLIIGFNENVKAIASDLPALLDMTKTVLLLEDGEFGYISPTGFEIYKLLPGGGFRKLSVEEIALKVKTVELTPEAASKGGYQHFMIKEIYEQPNAIRETFEGNIEDPALIKAAEMISSSNRIFLTAAGTSYHASLVFSKILARRARLFSYPIISSEMSYVSSSLQSDDLVIAVSQSGETYDTLQAIREAKKMGAKIIAVTNVLGSAIVRESDFSLYTRAGPEIGVAATKTFLSQIMLLEMLSSFISYEIKTIDKDEKNNILNYLKYAPNLLQSSLEASDTLIPFLINFHKKNSSYILGRGLGSAIAMEGALKIKEITYLHAESYPAGESKHGPIALIEKDFPVYIVSTSDAYEIAGNAIEMAARNAKVIVVKPADLRLELKEDKRNIYFAEMPPSNNILELEPFILTPLFQILAYRLAVERGYNPDKPRNLAKTVTVE</sequence>
<keyword evidence="14" id="KW-1185">Reference proteome</keyword>
<dbReference type="OrthoDB" id="372195at2157"/>
<protein>
    <recommendedName>
        <fullName evidence="4">Glutamine--fructose-6-phosphate aminotransferase [isomerizing]</fullName>
        <ecNumber evidence="3">2.6.1.16</ecNumber>
    </recommendedName>
</protein>
<dbReference type="STRING" id="1056495.Calag_0904"/>
<evidence type="ECO:0000256" key="5">
    <source>
        <dbReference type="ARBA" id="ARBA00022490"/>
    </source>
</evidence>
<comment type="subcellular location">
    <subcellularLocation>
        <location evidence="2">Cytoplasm</location>
    </subcellularLocation>
</comment>
<dbReference type="Pfam" id="PF01380">
    <property type="entry name" value="SIS"/>
    <property type="match status" value="2"/>
</dbReference>
<dbReference type="GO" id="GO:0006047">
    <property type="term" value="P:UDP-N-acetylglucosamine metabolic process"/>
    <property type="evidence" value="ECO:0007669"/>
    <property type="project" value="TreeGrafter"/>
</dbReference>
<evidence type="ECO:0000256" key="1">
    <source>
        <dbReference type="ARBA" id="ARBA00001031"/>
    </source>
</evidence>
<dbReference type="InterPro" id="IPR046348">
    <property type="entry name" value="SIS_dom_sf"/>
</dbReference>
<comment type="function">
    <text evidence="10">Catalyzes the first step in hexosamine metabolism, converting fructose-6P into glucosamine-6P using glutamine as a nitrogen source.</text>
</comment>
<evidence type="ECO:0000256" key="8">
    <source>
        <dbReference type="ARBA" id="ARBA00022737"/>
    </source>
</evidence>
<dbReference type="InterPro" id="IPR035490">
    <property type="entry name" value="GlmS/FrlB_SIS"/>
</dbReference>
<organism evidence="13 14">
    <name type="scientific">Caldisphaera lagunensis (strain DSM 15908 / JCM 11604 / ANMR 0165 / IC-154)</name>
    <dbReference type="NCBI Taxonomy" id="1056495"/>
    <lineage>
        <taxon>Archaea</taxon>
        <taxon>Thermoproteota</taxon>
        <taxon>Thermoprotei</taxon>
        <taxon>Acidilobales</taxon>
        <taxon>Caldisphaeraceae</taxon>
        <taxon>Caldisphaera</taxon>
    </lineage>
</organism>
<dbReference type="InterPro" id="IPR029055">
    <property type="entry name" value="Ntn_hydrolases_N"/>
</dbReference>
<dbReference type="CDD" id="cd00714">
    <property type="entry name" value="GFAT"/>
    <property type="match status" value="1"/>
</dbReference>
<dbReference type="EC" id="2.6.1.16" evidence="3"/>
<evidence type="ECO:0000259" key="12">
    <source>
        <dbReference type="PROSITE" id="PS51464"/>
    </source>
</evidence>
<evidence type="ECO:0000313" key="13">
    <source>
        <dbReference type="EMBL" id="AFZ70642.1"/>
    </source>
</evidence>
<dbReference type="InterPro" id="IPR017932">
    <property type="entry name" value="GATase_2_dom"/>
</dbReference>
<evidence type="ECO:0000256" key="2">
    <source>
        <dbReference type="ARBA" id="ARBA00004496"/>
    </source>
</evidence>
<dbReference type="InParanoid" id="L0ABZ9"/>
<dbReference type="PANTHER" id="PTHR10937">
    <property type="entry name" value="GLUCOSAMINE--FRUCTOSE-6-PHOSPHATE AMINOTRANSFERASE, ISOMERIZING"/>
    <property type="match status" value="1"/>
</dbReference>
<dbReference type="PANTHER" id="PTHR10937:SF0">
    <property type="entry name" value="GLUTAMINE--FRUCTOSE-6-PHOSPHATE TRANSAMINASE (ISOMERIZING)"/>
    <property type="match status" value="1"/>
</dbReference>
<name>L0ABZ9_CALLD</name>
<evidence type="ECO:0000256" key="6">
    <source>
        <dbReference type="ARBA" id="ARBA00022576"/>
    </source>
</evidence>
<dbReference type="KEGG" id="clg:Calag_0904"/>
<dbReference type="EMBL" id="CP003378">
    <property type="protein sequence ID" value="AFZ70642.1"/>
    <property type="molecule type" value="Genomic_DNA"/>
</dbReference>
<evidence type="ECO:0000256" key="9">
    <source>
        <dbReference type="ARBA" id="ARBA00022962"/>
    </source>
</evidence>
<dbReference type="GO" id="GO:0006002">
    <property type="term" value="P:fructose 6-phosphate metabolic process"/>
    <property type="evidence" value="ECO:0007669"/>
    <property type="project" value="TreeGrafter"/>
</dbReference>
<dbReference type="RefSeq" id="WP_015232539.1">
    <property type="nucleotide sequence ID" value="NC_019791.1"/>
</dbReference>
<dbReference type="GO" id="GO:0006487">
    <property type="term" value="P:protein N-linked glycosylation"/>
    <property type="evidence" value="ECO:0007669"/>
    <property type="project" value="TreeGrafter"/>
</dbReference>
<dbReference type="CDD" id="cd05008">
    <property type="entry name" value="SIS_GlmS_GlmD_1"/>
    <property type="match status" value="1"/>
</dbReference>
<dbReference type="NCBIfam" id="TIGR01135">
    <property type="entry name" value="glmS"/>
    <property type="match status" value="1"/>
</dbReference>
<evidence type="ECO:0000256" key="10">
    <source>
        <dbReference type="ARBA" id="ARBA00055466"/>
    </source>
</evidence>
<gene>
    <name evidence="13" type="ordered locus">Calag_0904</name>
</gene>
<evidence type="ECO:0000313" key="14">
    <source>
        <dbReference type="Proteomes" id="UP000010469"/>
    </source>
</evidence>
<keyword evidence="7 13" id="KW-0808">Transferase</keyword>
<evidence type="ECO:0000256" key="7">
    <source>
        <dbReference type="ARBA" id="ARBA00022679"/>
    </source>
</evidence>
<dbReference type="NCBIfam" id="NF001484">
    <property type="entry name" value="PRK00331.1"/>
    <property type="match status" value="1"/>
</dbReference>
<accession>L0ABZ9</accession>
<proteinExistence type="predicted"/>
<evidence type="ECO:0000256" key="3">
    <source>
        <dbReference type="ARBA" id="ARBA00012916"/>
    </source>
</evidence>
<dbReference type="InterPro" id="IPR001347">
    <property type="entry name" value="SIS_dom"/>
</dbReference>
<dbReference type="SUPFAM" id="SSF53697">
    <property type="entry name" value="SIS domain"/>
    <property type="match status" value="1"/>
</dbReference>
<dbReference type="CDD" id="cd05009">
    <property type="entry name" value="SIS_GlmS_GlmD_2"/>
    <property type="match status" value="1"/>
</dbReference>
<dbReference type="GO" id="GO:0004360">
    <property type="term" value="F:glutamine-fructose-6-phosphate transaminase (isomerizing) activity"/>
    <property type="evidence" value="ECO:0007669"/>
    <property type="project" value="UniProtKB-EC"/>
</dbReference>